<dbReference type="Gene3D" id="3.20.20.60">
    <property type="entry name" value="Phosphoenolpyruvate-binding domains"/>
    <property type="match status" value="1"/>
</dbReference>
<protein>
    <submittedName>
        <fullName evidence="1">Aldolase</fullName>
    </submittedName>
</protein>
<dbReference type="SUPFAM" id="SSF51621">
    <property type="entry name" value="Phosphoenolpyruvate/pyruvate domain"/>
    <property type="match status" value="1"/>
</dbReference>
<dbReference type="InterPro" id="IPR015813">
    <property type="entry name" value="Pyrv/PenolPyrv_kinase-like_dom"/>
</dbReference>
<gene>
    <name evidence="1" type="ORF">ACFSAU_03895</name>
</gene>
<comment type="caution">
    <text evidence="1">The sequence shown here is derived from an EMBL/GenBank/DDBJ whole genome shotgun (WGS) entry which is preliminary data.</text>
</comment>
<keyword evidence="2" id="KW-1185">Reference proteome</keyword>
<dbReference type="AlphaFoldDB" id="A0ABD6BNT6"/>
<dbReference type="Proteomes" id="UP001597139">
    <property type="component" value="Unassembled WGS sequence"/>
</dbReference>
<name>A0ABD6BNT6_9EURY</name>
<feature type="non-terminal residue" evidence="1">
    <location>
        <position position="63"/>
    </location>
</feature>
<proteinExistence type="predicted"/>
<evidence type="ECO:0000313" key="1">
    <source>
        <dbReference type="EMBL" id="MFD1566626.1"/>
    </source>
</evidence>
<organism evidence="1 2">
    <name type="scientific">Halolamina litorea</name>
    <dbReference type="NCBI Taxonomy" id="1515593"/>
    <lineage>
        <taxon>Archaea</taxon>
        <taxon>Methanobacteriati</taxon>
        <taxon>Methanobacteriota</taxon>
        <taxon>Stenosarchaea group</taxon>
        <taxon>Halobacteria</taxon>
        <taxon>Halobacteriales</taxon>
        <taxon>Haloferacaceae</taxon>
    </lineage>
</organism>
<accession>A0ABD6BNT6</accession>
<reference evidence="1 2" key="1">
    <citation type="journal article" date="2019" name="Int. J. Syst. Evol. Microbiol.">
        <title>The Global Catalogue of Microorganisms (GCM) 10K type strain sequencing project: providing services to taxonomists for standard genome sequencing and annotation.</title>
        <authorList>
            <consortium name="The Broad Institute Genomics Platform"/>
            <consortium name="The Broad Institute Genome Sequencing Center for Infectious Disease"/>
            <person name="Wu L."/>
            <person name="Ma J."/>
        </authorList>
    </citation>
    <scope>NUCLEOTIDE SEQUENCE [LARGE SCALE GENOMIC DNA]</scope>
    <source>
        <strain evidence="1 2">CGMCC 1.12859</strain>
    </source>
</reference>
<dbReference type="EMBL" id="JBHUCZ010000001">
    <property type="protein sequence ID" value="MFD1566626.1"/>
    <property type="molecule type" value="Genomic_DNA"/>
</dbReference>
<dbReference type="InterPro" id="IPR040442">
    <property type="entry name" value="Pyrv_kinase-like_dom_sf"/>
</dbReference>
<evidence type="ECO:0000313" key="2">
    <source>
        <dbReference type="Proteomes" id="UP001597139"/>
    </source>
</evidence>
<sequence>MSNHVRTERMELRERLAADDAPIGSWVSLGSTAAAEVAGGLGFDFVVVDTEHTPLSVESAGEL</sequence>